<sequence>MTLLELANFDKNFANAVKMLIIKGQNDGLAKIPMDSLVQQLNRMGFSAGGQVDAIRGLISTFKAKNNDLVADVNNDEVMLTTVPGADTEHQAAHNQQKVSKDAISQARKDLGI</sequence>
<name>A0A6J5TB99_9CAUD</name>
<feature type="region of interest" description="Disordered" evidence="1">
    <location>
        <begin position="86"/>
        <end position="113"/>
    </location>
</feature>
<reference evidence="2" key="1">
    <citation type="submission" date="2020-05" db="EMBL/GenBank/DDBJ databases">
        <authorList>
            <person name="Chiriac C."/>
            <person name="Salcher M."/>
            <person name="Ghai R."/>
            <person name="Kavagutti S V."/>
        </authorList>
    </citation>
    <scope>NUCLEOTIDE SEQUENCE</scope>
</reference>
<evidence type="ECO:0000313" key="2">
    <source>
        <dbReference type="EMBL" id="CAB4241544.1"/>
    </source>
</evidence>
<dbReference type="EMBL" id="LR797824">
    <property type="protein sequence ID" value="CAB4241544.1"/>
    <property type="molecule type" value="Genomic_DNA"/>
</dbReference>
<proteinExistence type="predicted"/>
<protein>
    <submittedName>
        <fullName evidence="2">Uncharacterized protein</fullName>
    </submittedName>
</protein>
<evidence type="ECO:0000256" key="1">
    <source>
        <dbReference type="SAM" id="MobiDB-lite"/>
    </source>
</evidence>
<organism evidence="2">
    <name type="scientific">uncultured Caudovirales phage</name>
    <dbReference type="NCBI Taxonomy" id="2100421"/>
    <lineage>
        <taxon>Viruses</taxon>
        <taxon>Duplodnaviria</taxon>
        <taxon>Heunggongvirae</taxon>
        <taxon>Uroviricota</taxon>
        <taxon>Caudoviricetes</taxon>
        <taxon>Peduoviridae</taxon>
        <taxon>Maltschvirus</taxon>
        <taxon>Maltschvirus maltsch</taxon>
    </lineage>
</organism>
<gene>
    <name evidence="2" type="ORF">UFOVP71_82</name>
</gene>
<accession>A0A6J5TB99</accession>